<accession>A0A1G8HCI3</accession>
<dbReference type="PANTHER" id="PTHR40035:SF1">
    <property type="entry name" value="ATP SYNTHASE PROTEIN I"/>
    <property type="match status" value="1"/>
</dbReference>
<feature type="transmembrane region" description="Helical" evidence="6">
    <location>
        <begin position="74"/>
        <end position="91"/>
    </location>
</feature>
<comment type="subcellular location">
    <subcellularLocation>
        <location evidence="1">Cell membrane</location>
        <topology evidence="1">Multi-pass membrane protein</topology>
    </subcellularLocation>
</comment>
<keyword evidence="3 6" id="KW-0812">Transmembrane</keyword>
<keyword evidence="2" id="KW-1003">Cell membrane</keyword>
<dbReference type="STRING" id="568899.SAMN05192534_11938"/>
<evidence type="ECO:0000256" key="3">
    <source>
        <dbReference type="ARBA" id="ARBA00022692"/>
    </source>
</evidence>
<evidence type="ECO:0000313" key="7">
    <source>
        <dbReference type="EMBL" id="SDI04200.1"/>
    </source>
</evidence>
<dbReference type="InterPro" id="IPR039072">
    <property type="entry name" value="ATP_synth_I_Bacilli"/>
</dbReference>
<evidence type="ECO:0000256" key="5">
    <source>
        <dbReference type="ARBA" id="ARBA00023136"/>
    </source>
</evidence>
<gene>
    <name evidence="7" type="ORF">SAMN05192534_11938</name>
</gene>
<dbReference type="RefSeq" id="WP_091275015.1">
    <property type="nucleotide sequence ID" value="NZ_FNDK01000019.1"/>
</dbReference>
<keyword evidence="5 6" id="KW-0472">Membrane</keyword>
<evidence type="ECO:0000256" key="6">
    <source>
        <dbReference type="SAM" id="Phobius"/>
    </source>
</evidence>
<feature type="transmembrane region" description="Helical" evidence="6">
    <location>
        <begin position="12"/>
        <end position="29"/>
    </location>
</feature>
<dbReference type="EMBL" id="FNDK01000019">
    <property type="protein sequence ID" value="SDI04200.1"/>
    <property type="molecule type" value="Genomic_DNA"/>
</dbReference>
<dbReference type="PANTHER" id="PTHR40035">
    <property type="entry name" value="ATP SYNTHASE PROTEIN I"/>
    <property type="match status" value="1"/>
</dbReference>
<evidence type="ECO:0000256" key="2">
    <source>
        <dbReference type="ARBA" id="ARBA00022475"/>
    </source>
</evidence>
<evidence type="ECO:0000256" key="1">
    <source>
        <dbReference type="ARBA" id="ARBA00004651"/>
    </source>
</evidence>
<name>A0A1G8HCI3_9BACI</name>
<feature type="transmembrane region" description="Helical" evidence="6">
    <location>
        <begin position="97"/>
        <end position="118"/>
    </location>
</feature>
<dbReference type="InterPro" id="IPR005598">
    <property type="entry name" value="ATP_synth_I"/>
</dbReference>
<feature type="transmembrane region" description="Helical" evidence="6">
    <location>
        <begin position="35"/>
        <end position="53"/>
    </location>
</feature>
<evidence type="ECO:0000256" key="4">
    <source>
        <dbReference type="ARBA" id="ARBA00022989"/>
    </source>
</evidence>
<organism evidence="7 8">
    <name type="scientific">Alteribacillus persepolensis</name>
    <dbReference type="NCBI Taxonomy" id="568899"/>
    <lineage>
        <taxon>Bacteria</taxon>
        <taxon>Bacillati</taxon>
        <taxon>Bacillota</taxon>
        <taxon>Bacilli</taxon>
        <taxon>Bacillales</taxon>
        <taxon>Bacillaceae</taxon>
        <taxon>Alteribacillus</taxon>
    </lineage>
</organism>
<dbReference type="GO" id="GO:0005886">
    <property type="term" value="C:plasma membrane"/>
    <property type="evidence" value="ECO:0007669"/>
    <property type="project" value="UniProtKB-SubCell"/>
</dbReference>
<keyword evidence="8" id="KW-1185">Reference proteome</keyword>
<dbReference type="OrthoDB" id="2355635at2"/>
<reference evidence="7 8" key="1">
    <citation type="submission" date="2016-10" db="EMBL/GenBank/DDBJ databases">
        <authorList>
            <person name="de Groot N.N."/>
        </authorList>
    </citation>
    <scope>NUCLEOTIDE SEQUENCE [LARGE SCALE GENOMIC DNA]</scope>
    <source>
        <strain evidence="7 8">DSM 21632</strain>
    </source>
</reference>
<keyword evidence="4 6" id="KW-1133">Transmembrane helix</keyword>
<proteinExistence type="predicted"/>
<dbReference type="AlphaFoldDB" id="A0A1G8HCI3"/>
<dbReference type="Pfam" id="PF03899">
    <property type="entry name" value="ATP-synt_I"/>
    <property type="match status" value="1"/>
</dbReference>
<evidence type="ECO:0000313" key="8">
    <source>
        <dbReference type="Proteomes" id="UP000199163"/>
    </source>
</evidence>
<protein>
    <submittedName>
        <fullName evidence="7">ATP synthase protein I</fullName>
    </submittedName>
</protein>
<dbReference type="Proteomes" id="UP000199163">
    <property type="component" value="Unassembled WGS sequence"/>
</dbReference>
<sequence>MKIFEANVKRYVLFSFTAMCLYVLGWAVLPYEKTFFSLGTGTLIGLFNLWSMYREVKKFDEANGKAKRKFTFGMLSRFAAGALVAVLFIRFPENFHIAGLVAGFVTPYVIIFISSLFFSLTGQARRRGDSI</sequence>